<evidence type="ECO:0000313" key="3">
    <source>
        <dbReference type="Proteomes" id="UP000276133"/>
    </source>
</evidence>
<sequence length="117" mass="13794">MNLILFVILWIGITRANTDFKNLLKISKIQMNIQLILFAVYKITGLVNSKFVKNHNRLMRFPYNQNRILIFLIFTSILENDLQKLYNLAGKCMSLERWNKMLAYIHAPPRSPDLKPI</sequence>
<name>A0A3M7Q1V8_BRAPC</name>
<comment type="caution">
    <text evidence="2">The sequence shown here is derived from an EMBL/GenBank/DDBJ whole genome shotgun (WGS) entry which is preliminary data.</text>
</comment>
<dbReference type="Proteomes" id="UP000276133">
    <property type="component" value="Unassembled WGS sequence"/>
</dbReference>
<evidence type="ECO:0000256" key="1">
    <source>
        <dbReference type="SAM" id="SignalP"/>
    </source>
</evidence>
<feature type="signal peptide" evidence="1">
    <location>
        <begin position="1"/>
        <end position="16"/>
    </location>
</feature>
<reference evidence="2 3" key="1">
    <citation type="journal article" date="2018" name="Sci. Rep.">
        <title>Genomic signatures of local adaptation to the degree of environmental predictability in rotifers.</title>
        <authorList>
            <person name="Franch-Gras L."/>
            <person name="Hahn C."/>
            <person name="Garcia-Roger E.M."/>
            <person name="Carmona M.J."/>
            <person name="Serra M."/>
            <person name="Gomez A."/>
        </authorList>
    </citation>
    <scope>NUCLEOTIDE SEQUENCE [LARGE SCALE GENOMIC DNA]</scope>
    <source>
        <strain evidence="2">HYR1</strain>
    </source>
</reference>
<organism evidence="2 3">
    <name type="scientific">Brachionus plicatilis</name>
    <name type="common">Marine rotifer</name>
    <name type="synonym">Brachionus muelleri</name>
    <dbReference type="NCBI Taxonomy" id="10195"/>
    <lineage>
        <taxon>Eukaryota</taxon>
        <taxon>Metazoa</taxon>
        <taxon>Spiralia</taxon>
        <taxon>Gnathifera</taxon>
        <taxon>Rotifera</taxon>
        <taxon>Eurotatoria</taxon>
        <taxon>Monogononta</taxon>
        <taxon>Pseudotrocha</taxon>
        <taxon>Ploima</taxon>
        <taxon>Brachionidae</taxon>
        <taxon>Brachionus</taxon>
    </lineage>
</organism>
<gene>
    <name evidence="2" type="ORF">BpHYR1_047101</name>
</gene>
<protein>
    <submittedName>
        <fullName evidence="2">Uncharacterized protein</fullName>
    </submittedName>
</protein>
<evidence type="ECO:0000313" key="2">
    <source>
        <dbReference type="EMBL" id="RNA04971.1"/>
    </source>
</evidence>
<keyword evidence="1" id="KW-0732">Signal</keyword>
<dbReference type="EMBL" id="REGN01007900">
    <property type="protein sequence ID" value="RNA04971.1"/>
    <property type="molecule type" value="Genomic_DNA"/>
</dbReference>
<proteinExistence type="predicted"/>
<accession>A0A3M7Q1V8</accession>
<dbReference type="AlphaFoldDB" id="A0A3M7Q1V8"/>
<keyword evidence="3" id="KW-1185">Reference proteome</keyword>
<feature type="chain" id="PRO_5017971640" evidence="1">
    <location>
        <begin position="17"/>
        <end position="117"/>
    </location>
</feature>